<sequence>MGVNKENITKQELMEIIGEEIGIKIKNGDIDSDALVEIASDLEKKGVPAGDERRTTALEILRQRMIDEELKKRAI</sequence>
<evidence type="ECO:0000313" key="2">
    <source>
        <dbReference type="Proteomes" id="UP000230595"/>
    </source>
</evidence>
<accession>A0A2M7CQQ6</accession>
<gene>
    <name evidence="1" type="ORF">COS33_00180</name>
</gene>
<reference evidence="2" key="1">
    <citation type="submission" date="2017-09" db="EMBL/GenBank/DDBJ databases">
        <title>Depth-based differentiation of microbial function through sediment-hosted aquifers and enrichment of novel symbionts in the deep terrestrial subsurface.</title>
        <authorList>
            <person name="Probst A.J."/>
            <person name="Ladd B."/>
            <person name="Jarett J.K."/>
            <person name="Geller-Mcgrath D.E."/>
            <person name="Sieber C.M.K."/>
            <person name="Emerson J.B."/>
            <person name="Anantharaman K."/>
            <person name="Thomas B.C."/>
            <person name="Malmstrom R."/>
            <person name="Stieglmeier M."/>
            <person name="Klingl A."/>
            <person name="Woyke T."/>
            <person name="Ryan C.M."/>
            <person name="Banfield J.F."/>
        </authorList>
    </citation>
    <scope>NUCLEOTIDE SEQUENCE [LARGE SCALE GENOMIC DNA]</scope>
</reference>
<protein>
    <submittedName>
        <fullName evidence="1">Uncharacterized protein</fullName>
    </submittedName>
</protein>
<dbReference type="Proteomes" id="UP000230595">
    <property type="component" value="Unassembled WGS sequence"/>
</dbReference>
<comment type="caution">
    <text evidence="1">The sequence shown here is derived from an EMBL/GenBank/DDBJ whole genome shotgun (WGS) entry which is preliminary data.</text>
</comment>
<organism evidence="1 2">
    <name type="scientific">Candidatus Wolfebacteria bacterium CG02_land_8_20_14_3_00_37_12</name>
    <dbReference type="NCBI Taxonomy" id="1975066"/>
    <lineage>
        <taxon>Bacteria</taxon>
        <taxon>Candidatus Wolfeibacteriota</taxon>
    </lineage>
</organism>
<proteinExistence type="predicted"/>
<name>A0A2M7CQQ6_9BACT</name>
<evidence type="ECO:0000313" key="1">
    <source>
        <dbReference type="EMBL" id="PIV31998.1"/>
    </source>
</evidence>
<dbReference type="AlphaFoldDB" id="A0A2M7CQQ6"/>
<dbReference type="EMBL" id="PEUH01000004">
    <property type="protein sequence ID" value="PIV31998.1"/>
    <property type="molecule type" value="Genomic_DNA"/>
</dbReference>